<name>A0AAW7Z2F8_9ALTE</name>
<evidence type="ECO:0000256" key="1">
    <source>
        <dbReference type="PROSITE-ProRule" id="PRU00339"/>
    </source>
</evidence>
<dbReference type="RefSeq" id="WP_057793836.1">
    <property type="nucleotide sequence ID" value="NZ_CANLMS010000002.1"/>
</dbReference>
<dbReference type="Pfam" id="PF12895">
    <property type="entry name" value="ANAPC3"/>
    <property type="match status" value="1"/>
</dbReference>
<keyword evidence="2" id="KW-0732">Signal</keyword>
<dbReference type="EMBL" id="JAUOQI010000002">
    <property type="protein sequence ID" value="MDO6576437.1"/>
    <property type="molecule type" value="Genomic_DNA"/>
</dbReference>
<reference evidence="3 5" key="1">
    <citation type="submission" date="2015-12" db="EMBL/GenBank/DDBJ databases">
        <title>Intraspecies pangenome expansion in the marine bacterium Alteromonas.</title>
        <authorList>
            <person name="Lopez-Perez M."/>
            <person name="Rodriguez-Valera F."/>
        </authorList>
    </citation>
    <scope>NUCLEOTIDE SEQUENCE [LARGE SCALE GENOMIC DNA]</scope>
    <source>
        <strain evidence="3 5">LMG 21861</strain>
    </source>
</reference>
<feature type="repeat" description="TPR" evidence="1">
    <location>
        <begin position="95"/>
        <end position="128"/>
    </location>
</feature>
<dbReference type="InterPro" id="IPR019734">
    <property type="entry name" value="TPR_rpt"/>
</dbReference>
<evidence type="ECO:0000313" key="6">
    <source>
        <dbReference type="Proteomes" id="UP001170717"/>
    </source>
</evidence>
<evidence type="ECO:0000256" key="2">
    <source>
        <dbReference type="SAM" id="SignalP"/>
    </source>
</evidence>
<evidence type="ECO:0000313" key="4">
    <source>
        <dbReference type="EMBL" id="MDO6576437.1"/>
    </source>
</evidence>
<dbReference type="EMBL" id="CP013926">
    <property type="protein sequence ID" value="AMJ73358.1"/>
    <property type="molecule type" value="Genomic_DNA"/>
</dbReference>
<dbReference type="SUPFAM" id="SSF48452">
    <property type="entry name" value="TPR-like"/>
    <property type="match status" value="2"/>
</dbReference>
<dbReference type="Pfam" id="PF13432">
    <property type="entry name" value="TPR_16"/>
    <property type="match status" value="1"/>
</dbReference>
<dbReference type="Proteomes" id="UP000056750">
    <property type="component" value="Chromosome"/>
</dbReference>
<sequence length="441" mass="50474">MRIKQTNTLLSALAFAVVFATVSVPTMLVANNAVAQEQKASDKKTRRVPTLRGKVYEQLARAQSAADDAGDVEEAIAILKEVEEKADSMNSYEKAMMYNFFGFIYYNDENYDKALESFENVVNQQPIPEKFEMSTLFSLAQLHLMQGNYDKTIEFIERWEVLNNGVIPPKNKVLKAQAYYQNKRYDDAADWITQAIEEHEAEGMLPDEAWLILQRAVFYELKQPAKVKDVLIKLVKLYSEPKYWIQLAGMYGELGEERKQLAIMETAYQQGFVESPADIFNMAQLYYYHRAPYKGALLMEQAMKEGVLEENLRNLKFLGQSWTLAKEQDKAIPVMMQAAELSEDGELDAQLAQILLNEQRWDEAITSADRAIEKGEMRNPGLVYLIKGMALYNQKQYALALNQLAEAEKHQKSRAMAQQWKQFVQSEKTQAEIIEAELGNS</sequence>
<dbReference type="Gene3D" id="1.25.40.10">
    <property type="entry name" value="Tetratricopeptide repeat domain"/>
    <property type="match status" value="3"/>
</dbReference>
<feature type="chain" id="PRO_5043431918" evidence="2">
    <location>
        <begin position="21"/>
        <end position="441"/>
    </location>
</feature>
<evidence type="ECO:0000313" key="3">
    <source>
        <dbReference type="EMBL" id="AMJ73358.1"/>
    </source>
</evidence>
<dbReference type="InterPro" id="IPR011990">
    <property type="entry name" value="TPR-like_helical_dom_sf"/>
</dbReference>
<organism evidence="4 6">
    <name type="scientific">Alteromonas stellipolaris</name>
    <dbReference type="NCBI Taxonomy" id="233316"/>
    <lineage>
        <taxon>Bacteria</taxon>
        <taxon>Pseudomonadati</taxon>
        <taxon>Pseudomonadota</taxon>
        <taxon>Gammaproteobacteria</taxon>
        <taxon>Alteromonadales</taxon>
        <taxon>Alteromonadaceae</taxon>
        <taxon>Alteromonas/Salinimonas group</taxon>
        <taxon>Alteromonas</taxon>
    </lineage>
</organism>
<dbReference type="SMART" id="SM00028">
    <property type="entry name" value="TPR"/>
    <property type="match status" value="5"/>
</dbReference>
<dbReference type="PROSITE" id="PS50005">
    <property type="entry name" value="TPR"/>
    <property type="match status" value="1"/>
</dbReference>
<keyword evidence="5" id="KW-1185">Reference proteome</keyword>
<keyword evidence="1" id="KW-0802">TPR repeat</keyword>
<accession>A0AAW7Z2F8</accession>
<feature type="signal peptide" evidence="2">
    <location>
        <begin position="1"/>
        <end position="20"/>
    </location>
</feature>
<dbReference type="KEGG" id="asq:AVL57_04820"/>
<reference evidence="4" key="2">
    <citation type="submission" date="2023-07" db="EMBL/GenBank/DDBJ databases">
        <title>Genome content predicts the carbon catabolic preferences of heterotrophic bacteria.</title>
        <authorList>
            <person name="Gralka M."/>
        </authorList>
    </citation>
    <scope>NUCLEOTIDE SEQUENCE</scope>
    <source>
        <strain evidence="4">F2M12</strain>
    </source>
</reference>
<dbReference type="GeneID" id="83256980"/>
<dbReference type="AlphaFoldDB" id="A0AAW7Z2F8"/>
<proteinExistence type="predicted"/>
<gene>
    <name evidence="3" type="ORF">AVL57_04820</name>
    <name evidence="4" type="ORF">Q4527_03505</name>
</gene>
<dbReference type="Proteomes" id="UP001170717">
    <property type="component" value="Unassembled WGS sequence"/>
</dbReference>
<protein>
    <submittedName>
        <fullName evidence="4">Tetratricopeptide repeat protein</fullName>
    </submittedName>
</protein>
<evidence type="ECO:0000313" key="5">
    <source>
        <dbReference type="Proteomes" id="UP000056750"/>
    </source>
</evidence>